<evidence type="ECO:0000313" key="6">
    <source>
        <dbReference type="Proteomes" id="UP000539111"/>
    </source>
</evidence>
<name>A0A7Z0IJ93_9MICO</name>
<dbReference type="GO" id="GO:0008865">
    <property type="term" value="F:fructokinase activity"/>
    <property type="evidence" value="ECO:0007669"/>
    <property type="project" value="UniProtKB-EC"/>
</dbReference>
<accession>A0A7Z0IJ93</accession>
<gene>
    <name evidence="5" type="ORF">BJY26_003595</name>
</gene>
<dbReference type="PANTHER" id="PTHR43085">
    <property type="entry name" value="HEXOKINASE FAMILY MEMBER"/>
    <property type="match status" value="1"/>
</dbReference>
<keyword evidence="6" id="KW-1185">Reference proteome</keyword>
<proteinExistence type="inferred from homology"/>
<evidence type="ECO:0000256" key="2">
    <source>
        <dbReference type="ARBA" id="ARBA00022679"/>
    </source>
</evidence>
<dbReference type="InterPro" id="IPR011611">
    <property type="entry name" value="PfkB_dom"/>
</dbReference>
<dbReference type="Proteomes" id="UP000539111">
    <property type="component" value="Unassembled WGS sequence"/>
</dbReference>
<dbReference type="EC" id="2.7.1.4" evidence="5"/>
<reference evidence="5 6" key="1">
    <citation type="submission" date="2020-07" db="EMBL/GenBank/DDBJ databases">
        <title>Sequencing the genomes of 1000 actinobacteria strains.</title>
        <authorList>
            <person name="Klenk H.-P."/>
        </authorList>
    </citation>
    <scope>NUCLEOTIDE SEQUENCE [LARGE SCALE GENOMIC DNA]</scope>
    <source>
        <strain evidence="5 6">DSM 26341</strain>
    </source>
</reference>
<protein>
    <submittedName>
        <fullName evidence="5">Fructokinase</fullName>
        <ecNumber evidence="5">2.7.1.4</ecNumber>
    </submittedName>
</protein>
<comment type="caution">
    <text evidence="5">The sequence shown here is derived from an EMBL/GenBank/DDBJ whole genome shotgun (WGS) entry which is preliminary data.</text>
</comment>
<dbReference type="InterPro" id="IPR050306">
    <property type="entry name" value="PfkB_Carbo_kinase"/>
</dbReference>
<dbReference type="Gene3D" id="3.40.1190.20">
    <property type="match status" value="1"/>
</dbReference>
<dbReference type="Pfam" id="PF00294">
    <property type="entry name" value="PfkB"/>
    <property type="match status" value="1"/>
</dbReference>
<organism evidence="5 6">
    <name type="scientific">Spelaeicoccus albus</name>
    <dbReference type="NCBI Taxonomy" id="1280376"/>
    <lineage>
        <taxon>Bacteria</taxon>
        <taxon>Bacillati</taxon>
        <taxon>Actinomycetota</taxon>
        <taxon>Actinomycetes</taxon>
        <taxon>Micrococcales</taxon>
        <taxon>Brevibacteriaceae</taxon>
        <taxon>Spelaeicoccus</taxon>
    </lineage>
</organism>
<dbReference type="RefSeq" id="WP_179429540.1">
    <property type="nucleotide sequence ID" value="NZ_JACBZP010000001.1"/>
</dbReference>
<comment type="similarity">
    <text evidence="1">Belongs to the carbohydrate kinase PfkB family.</text>
</comment>
<keyword evidence="2 5" id="KW-0808">Transferase</keyword>
<dbReference type="EMBL" id="JACBZP010000001">
    <property type="protein sequence ID" value="NYI69289.1"/>
    <property type="molecule type" value="Genomic_DNA"/>
</dbReference>
<dbReference type="InterPro" id="IPR029056">
    <property type="entry name" value="Ribokinase-like"/>
</dbReference>
<feature type="domain" description="Carbohydrate kinase PfkB" evidence="4">
    <location>
        <begin position="20"/>
        <end position="295"/>
    </location>
</feature>
<dbReference type="PANTHER" id="PTHR43085:SF57">
    <property type="entry name" value="CARBOHYDRATE KINASE PFKB DOMAIN-CONTAINING PROTEIN"/>
    <property type="match status" value="1"/>
</dbReference>
<dbReference type="SUPFAM" id="SSF53613">
    <property type="entry name" value="Ribokinase-like"/>
    <property type="match status" value="1"/>
</dbReference>
<evidence type="ECO:0000313" key="5">
    <source>
        <dbReference type="EMBL" id="NYI69289.1"/>
    </source>
</evidence>
<dbReference type="AlphaFoldDB" id="A0A7Z0IJ93"/>
<evidence type="ECO:0000256" key="3">
    <source>
        <dbReference type="ARBA" id="ARBA00022777"/>
    </source>
</evidence>
<evidence type="ECO:0000256" key="1">
    <source>
        <dbReference type="ARBA" id="ARBA00010688"/>
    </source>
</evidence>
<sequence>MTRRALAIGDALIDEVRTDTVVGRHPGGAALNLAVGMSILGLPTTLAGIVGDDADGRTLGSFLEGHGTGLIATRGPHGTGIAVSDRTESEPRYEFNAAVRERAFYFGNELRDAAAHAGVVAVNCFPLDNADQASQLADLLGRTRGLVAVDPNPRPVLMTDVPAFRRGFEKIAALADIVKFSDEDAALMYGRDAGDVAAGVLESGRTQAVLLTEGRAGGRIVLPGGVEFTSPIATLPGPIVDTMGAGDATLASVLAGVMRGAVDERRPLAGRDWQSLLDDAMRVAAATCRHMGATLRTP</sequence>
<evidence type="ECO:0000259" key="4">
    <source>
        <dbReference type="Pfam" id="PF00294"/>
    </source>
</evidence>
<keyword evidence="3 5" id="KW-0418">Kinase</keyword>